<feature type="region of interest" description="Disordered" evidence="1">
    <location>
        <begin position="81"/>
        <end position="214"/>
    </location>
</feature>
<feature type="compositionally biased region" description="Basic and acidic residues" evidence="1">
    <location>
        <begin position="97"/>
        <end position="131"/>
    </location>
</feature>
<name>A0A246JFK8_9BURK</name>
<dbReference type="Proteomes" id="UP000197468">
    <property type="component" value="Unassembled WGS sequence"/>
</dbReference>
<sequence length="882" mass="92737">MDDFDGEAVQGDVAVESDADVSSPAEPADGDALPISPAIPAESLPALEASGGAKNGVAAGSATPSTWTYVGGAALMALGVAGAASGGGGSGAAAQAKPEEKPPSEKPEEKPPADKPDEQPPVGKPDEKPPVEKPPVGKPEEKPPVDKPDEQPPVGKPDEKPPLEKPPADKPEEKPPVDKPDEQPPVGKPDEKPPVEMPGDKPHDPAPVRPPPPKIIVHRDGAVEIGDLVVGAVWQYRLGGDSAWRGGAADGVIPASALGPDGPKVIEARQTLTGLASPSAIATFILDTTPPEAPVVTLMHDSGISGSDGVTYDASVRVSGIERGANWRYSLDGGAHWSAGVGDMIPAGLFAADGRWAVSVVQTDAAGHDSPVARLEFTRDTIAAPLTVALLDDTGAPEAVDPDGRSLTDRITRMATVIVTGIESGATWQYSLDGAHWVEGHGETIDAKVFGENDGAKVVHVRQTDVAGNIGETQTLNFVLAKQAGDAPRISLVGDHGESSSDKLTNFAQLQVDVEKGAYWTYEFDSGHAGIGVGTMTDAQIRPPDGERTVVVRQYDGAGNMTTSSFNFTMDGTRPARLGIELVNDTGASAHDGITQDGTMRVSGVEANARWWYSIDEGQWFDGDSTMRIASSALGQDGRKRIDVMQRDLAGNFSEKQSLWVDLDREADAPRLRLKHDTGGSAIDNVTADSTILVTGIEHGATWSGYGNVDMASFEATGTDLQFETKAPGAGRMDFRVRQTDLAGNLSDWGMLRWLGTSDAVADAQRPTLVSQTDVQNFLMSGTTGADHFVFPAKTISGTARGAVTNYSGAEGDILDLREILTVAPGKTISDYVTKFEYPPTEGLALFLHEAGDRALTYRIELWNVHAADLIRVQTAEGIFTL</sequence>
<keyword evidence="3" id="KW-1185">Reference proteome</keyword>
<accession>A0A246JFK8</accession>
<proteinExistence type="predicted"/>
<protein>
    <recommendedName>
        <fullName evidence="4">Bacterial Ig-like domain-containing protein</fullName>
    </recommendedName>
</protein>
<feature type="region of interest" description="Disordered" evidence="1">
    <location>
        <begin position="1"/>
        <end position="39"/>
    </location>
</feature>
<dbReference type="AlphaFoldDB" id="A0A246JFK8"/>
<dbReference type="PANTHER" id="PTHR34629">
    <property type="entry name" value="PROLINE-RICH EXTENSIN-LIKE PROTEIN EPR1"/>
    <property type="match status" value="1"/>
</dbReference>
<evidence type="ECO:0000313" key="2">
    <source>
        <dbReference type="EMBL" id="OWQ91311.1"/>
    </source>
</evidence>
<organism evidence="2 3">
    <name type="scientific">Roseateles aquatilis</name>
    <dbReference type="NCBI Taxonomy" id="431061"/>
    <lineage>
        <taxon>Bacteria</taxon>
        <taxon>Pseudomonadati</taxon>
        <taxon>Pseudomonadota</taxon>
        <taxon>Betaproteobacteria</taxon>
        <taxon>Burkholderiales</taxon>
        <taxon>Sphaerotilaceae</taxon>
        <taxon>Roseateles</taxon>
    </lineage>
</organism>
<dbReference type="Gene3D" id="2.60.40.10">
    <property type="entry name" value="Immunoglobulins"/>
    <property type="match status" value="1"/>
</dbReference>
<evidence type="ECO:0000313" key="3">
    <source>
        <dbReference type="Proteomes" id="UP000197468"/>
    </source>
</evidence>
<dbReference type="PRINTS" id="PR01217">
    <property type="entry name" value="PRICHEXTENSN"/>
</dbReference>
<dbReference type="EMBL" id="NIOF01000003">
    <property type="protein sequence ID" value="OWQ91311.1"/>
    <property type="molecule type" value="Genomic_DNA"/>
</dbReference>
<feature type="compositionally biased region" description="Basic and acidic residues" evidence="1">
    <location>
        <begin position="138"/>
        <end position="206"/>
    </location>
</feature>
<evidence type="ECO:0000256" key="1">
    <source>
        <dbReference type="SAM" id="MobiDB-lite"/>
    </source>
</evidence>
<dbReference type="InterPro" id="IPR051308">
    <property type="entry name" value="Proline-rich_CW_protein"/>
</dbReference>
<comment type="caution">
    <text evidence="2">The sequence shown here is derived from an EMBL/GenBank/DDBJ whole genome shotgun (WGS) entry which is preliminary data.</text>
</comment>
<gene>
    <name evidence="2" type="ORF">CDN99_09030</name>
</gene>
<dbReference type="InterPro" id="IPR013783">
    <property type="entry name" value="Ig-like_fold"/>
</dbReference>
<reference evidence="2 3" key="1">
    <citation type="journal article" date="2008" name="Int. J. Syst. Evol. Microbiol.">
        <title>Description of Roseateles aquatilis sp. nov. and Roseateles terrae sp. nov., in the class Betaproteobacteria, and emended description of the genus Roseateles.</title>
        <authorList>
            <person name="Gomila M."/>
            <person name="Bowien B."/>
            <person name="Falsen E."/>
            <person name="Moore E.R."/>
            <person name="Lalucat J."/>
        </authorList>
    </citation>
    <scope>NUCLEOTIDE SEQUENCE [LARGE SCALE GENOMIC DNA]</scope>
    <source>
        <strain evidence="2 3">CCUG 48205</strain>
    </source>
</reference>
<evidence type="ECO:0008006" key="4">
    <source>
        <dbReference type="Google" id="ProtNLM"/>
    </source>
</evidence>
<dbReference type="PANTHER" id="PTHR34629:SF1">
    <property type="entry name" value="PROLINE-RICH EXTENSIN-LIKE PROTEIN EPR1"/>
    <property type="match status" value="1"/>
</dbReference>